<dbReference type="Gene3D" id="2.30.30.40">
    <property type="entry name" value="SH3 Domains"/>
    <property type="match status" value="4"/>
</dbReference>
<keyword evidence="3" id="KW-1185">Reference proteome</keyword>
<dbReference type="PANTHER" id="PTHR34408">
    <property type="entry name" value="FAMILY PROTEIN, PUTATIVE-RELATED"/>
    <property type="match status" value="1"/>
</dbReference>
<comment type="caution">
    <text evidence="2">The sequence shown here is derived from an EMBL/GenBank/DDBJ whole genome shotgun (WGS) entry which is preliminary data.</text>
</comment>
<organism evidence="2 3">
    <name type="scientific">Paeniglutamicibacter cryotolerans</name>
    <dbReference type="NCBI Taxonomy" id="670079"/>
    <lineage>
        <taxon>Bacteria</taxon>
        <taxon>Bacillati</taxon>
        <taxon>Actinomycetota</taxon>
        <taxon>Actinomycetes</taxon>
        <taxon>Micrococcales</taxon>
        <taxon>Micrococcaceae</taxon>
        <taxon>Paeniglutamicibacter</taxon>
    </lineage>
</organism>
<dbReference type="RefSeq" id="WP_183509809.1">
    <property type="nucleotide sequence ID" value="NZ_BAABGK010000025.1"/>
</dbReference>
<dbReference type="Pfam" id="PF08239">
    <property type="entry name" value="SH3_3"/>
    <property type="match status" value="2"/>
</dbReference>
<dbReference type="EMBL" id="JACHVS010000001">
    <property type="protein sequence ID" value="MBB2994434.1"/>
    <property type="molecule type" value="Genomic_DNA"/>
</dbReference>
<dbReference type="InterPro" id="IPR003646">
    <property type="entry name" value="SH3-like_bac-type"/>
</dbReference>
<reference evidence="2 3" key="1">
    <citation type="submission" date="2020-08" db="EMBL/GenBank/DDBJ databases">
        <title>Sequencing the genomes of 1000 actinobacteria strains.</title>
        <authorList>
            <person name="Klenk H.-P."/>
        </authorList>
    </citation>
    <scope>NUCLEOTIDE SEQUENCE [LARGE SCALE GENOMIC DNA]</scope>
    <source>
        <strain evidence="2 3">DSM 22826</strain>
    </source>
</reference>
<protein>
    <submittedName>
        <fullName evidence="2">Uncharacterized protein YraI</fullName>
    </submittedName>
</protein>
<evidence type="ECO:0000259" key="1">
    <source>
        <dbReference type="SMART" id="SM00287"/>
    </source>
</evidence>
<feature type="domain" description="SH3b" evidence="1">
    <location>
        <begin position="172"/>
        <end position="231"/>
    </location>
</feature>
<feature type="domain" description="SH3b" evidence="1">
    <location>
        <begin position="11"/>
        <end position="72"/>
    </location>
</feature>
<feature type="domain" description="SH3b" evidence="1">
    <location>
        <begin position="233"/>
        <end position="289"/>
    </location>
</feature>
<dbReference type="PANTHER" id="PTHR34408:SF1">
    <property type="entry name" value="GLYCOSYL HYDROLASE FAMILY 19 DOMAIN-CONTAINING PROTEIN HI_1415"/>
    <property type="match status" value="1"/>
</dbReference>
<proteinExistence type="predicted"/>
<dbReference type="InterPro" id="IPR052354">
    <property type="entry name" value="Cell_Wall_Dynamics_Protein"/>
</dbReference>
<sequence length="292" mass="31497">MTSFRNGGSSPAPTHVTVGELNLRKGSGTEYAVQRILPDASAVTLLARHGSWASVQAGSLFGWVPGHCLRTLAAPHLPGSALKAAGLEADVPSGPPPTHITTAILNLRRGAGTNYTVVRVLVKDSRVAAMERQGTWSRIYAGTASGWVSSAYLSPLPINRPLRGIIALEPEPYRTTVRLNVRKDAGDHYATLQILQRGAKVNVNGSLRGWKRIELERGAGWIPATHLERIGGFELQPKTNADAVLRTGASEKFRVILDIPAGSVLTVRGTRGDWAQVDYDGHAGWIREQFLH</sequence>
<name>A0A839QI64_9MICC</name>
<feature type="domain" description="SH3b" evidence="1">
    <location>
        <begin position="95"/>
        <end position="157"/>
    </location>
</feature>
<evidence type="ECO:0000313" key="2">
    <source>
        <dbReference type="EMBL" id="MBB2994434.1"/>
    </source>
</evidence>
<dbReference type="SMART" id="SM00287">
    <property type="entry name" value="SH3b"/>
    <property type="match status" value="4"/>
</dbReference>
<accession>A0A839QI64</accession>
<dbReference type="AlphaFoldDB" id="A0A839QI64"/>
<evidence type="ECO:0000313" key="3">
    <source>
        <dbReference type="Proteomes" id="UP000523000"/>
    </source>
</evidence>
<gene>
    <name evidence="2" type="ORF">E9229_000625</name>
</gene>
<dbReference type="Proteomes" id="UP000523000">
    <property type="component" value="Unassembled WGS sequence"/>
</dbReference>